<keyword evidence="1" id="KW-1015">Disulfide bond</keyword>
<organism evidence="4 5">
    <name type="scientific">Blyttiomyces helicus</name>
    <dbReference type="NCBI Taxonomy" id="388810"/>
    <lineage>
        <taxon>Eukaryota</taxon>
        <taxon>Fungi</taxon>
        <taxon>Fungi incertae sedis</taxon>
        <taxon>Chytridiomycota</taxon>
        <taxon>Chytridiomycota incertae sedis</taxon>
        <taxon>Chytridiomycetes</taxon>
        <taxon>Chytridiomycetes incertae sedis</taxon>
        <taxon>Blyttiomyces</taxon>
    </lineage>
</organism>
<feature type="domain" description="EGF-like" evidence="3">
    <location>
        <begin position="43"/>
        <end position="77"/>
    </location>
</feature>
<dbReference type="AlphaFoldDB" id="A0A4P9WQM4"/>
<dbReference type="EMBL" id="KZ994209">
    <property type="protein sequence ID" value="RKO93520.1"/>
    <property type="molecule type" value="Genomic_DNA"/>
</dbReference>
<proteinExistence type="predicted"/>
<evidence type="ECO:0000313" key="5">
    <source>
        <dbReference type="Proteomes" id="UP000269721"/>
    </source>
</evidence>
<dbReference type="InterPro" id="IPR000742">
    <property type="entry name" value="EGF"/>
</dbReference>
<name>A0A4P9WQM4_9FUNG</name>
<feature type="disulfide bond" evidence="1">
    <location>
        <begin position="67"/>
        <end position="76"/>
    </location>
</feature>
<dbReference type="Proteomes" id="UP000269721">
    <property type="component" value="Unassembled WGS sequence"/>
</dbReference>
<reference evidence="5" key="1">
    <citation type="journal article" date="2018" name="Nat. Microbiol.">
        <title>Leveraging single-cell genomics to expand the fungal tree of life.</title>
        <authorList>
            <person name="Ahrendt S.R."/>
            <person name="Quandt C.A."/>
            <person name="Ciobanu D."/>
            <person name="Clum A."/>
            <person name="Salamov A."/>
            <person name="Andreopoulos B."/>
            <person name="Cheng J.F."/>
            <person name="Woyke T."/>
            <person name="Pelin A."/>
            <person name="Henrissat B."/>
            <person name="Reynolds N.K."/>
            <person name="Benny G.L."/>
            <person name="Smith M.E."/>
            <person name="James T.Y."/>
            <person name="Grigoriev I.V."/>
        </authorList>
    </citation>
    <scope>NUCLEOTIDE SEQUENCE [LARGE SCALE GENOMIC DNA]</scope>
</reference>
<evidence type="ECO:0000313" key="4">
    <source>
        <dbReference type="EMBL" id="RKO93520.1"/>
    </source>
</evidence>
<dbReference type="PROSITE" id="PS50026">
    <property type="entry name" value="EGF_3"/>
    <property type="match status" value="1"/>
</dbReference>
<feature type="non-terminal residue" evidence="4">
    <location>
        <position position="152"/>
    </location>
</feature>
<dbReference type="Gene3D" id="2.10.25.10">
    <property type="entry name" value="Laminin"/>
    <property type="match status" value="1"/>
</dbReference>
<comment type="caution">
    <text evidence="1">Lacks conserved residue(s) required for the propagation of feature annotation.</text>
</comment>
<gene>
    <name evidence="4" type="ORF">BDK51DRAFT_29835</name>
</gene>
<evidence type="ECO:0000256" key="1">
    <source>
        <dbReference type="PROSITE-ProRule" id="PRU00076"/>
    </source>
</evidence>
<keyword evidence="5" id="KW-1185">Reference proteome</keyword>
<keyword evidence="1" id="KW-0245">EGF-like domain</keyword>
<dbReference type="PROSITE" id="PS01186">
    <property type="entry name" value="EGF_2"/>
    <property type="match status" value="1"/>
</dbReference>
<keyword evidence="2" id="KW-0732">Signal</keyword>
<protein>
    <recommendedName>
        <fullName evidence="3">EGF-like domain-containing protein</fullName>
    </recommendedName>
</protein>
<evidence type="ECO:0000259" key="3">
    <source>
        <dbReference type="PROSITE" id="PS50026"/>
    </source>
</evidence>
<dbReference type="PROSITE" id="PS00022">
    <property type="entry name" value="EGF_1"/>
    <property type="match status" value="1"/>
</dbReference>
<feature type="signal peptide" evidence="2">
    <location>
        <begin position="1"/>
        <end position="19"/>
    </location>
</feature>
<feature type="chain" id="PRO_5020378067" description="EGF-like domain-containing protein" evidence="2">
    <location>
        <begin position="20"/>
        <end position="152"/>
    </location>
</feature>
<evidence type="ECO:0000256" key="2">
    <source>
        <dbReference type="SAM" id="SignalP"/>
    </source>
</evidence>
<sequence>MPLASVAAITLALALAAVATPQPVSPALPLAFDLLGDTCPPCFDCHLPIYKCLNFGTCSDFSGECECPVGFGGDDCGQPQCDSPASGPKRHIRLPSETQCACTDGWDGINCNVCTRNAACSPLVPPVGPSDNATCYSSVIPVHRNYMQCDVT</sequence>
<accession>A0A4P9WQM4</accession>
<dbReference type="OrthoDB" id="66620at2759"/>